<dbReference type="GO" id="GO:0005509">
    <property type="term" value="F:calcium ion binding"/>
    <property type="evidence" value="ECO:0007669"/>
    <property type="project" value="InterPro"/>
</dbReference>
<feature type="signal peptide" evidence="1">
    <location>
        <begin position="1"/>
        <end position="22"/>
    </location>
</feature>
<protein>
    <submittedName>
        <fullName evidence="2">Development-specific protein LVN1.2</fullName>
    </submittedName>
</protein>
<dbReference type="PANTHER" id="PTHR10697:SF1">
    <property type="entry name" value="MAMMALIAN EPENDYMIN-RELATED PROTEIN 1"/>
    <property type="match status" value="1"/>
</dbReference>
<evidence type="ECO:0000313" key="2">
    <source>
        <dbReference type="EMBL" id="KAJ8030645.1"/>
    </source>
</evidence>
<evidence type="ECO:0000256" key="1">
    <source>
        <dbReference type="SAM" id="SignalP"/>
    </source>
</evidence>
<dbReference type="GO" id="GO:0005576">
    <property type="term" value="C:extracellular region"/>
    <property type="evidence" value="ECO:0007669"/>
    <property type="project" value="InterPro"/>
</dbReference>
<dbReference type="GO" id="GO:0005764">
    <property type="term" value="C:lysosome"/>
    <property type="evidence" value="ECO:0007669"/>
    <property type="project" value="TreeGrafter"/>
</dbReference>
<gene>
    <name evidence="2" type="ORF">HOLleu_27113</name>
</gene>
<proteinExistence type="predicted"/>
<reference evidence="2" key="1">
    <citation type="submission" date="2021-10" db="EMBL/GenBank/DDBJ databases">
        <title>Tropical sea cucumber genome reveals ecological adaptation and Cuvierian tubules defense mechanism.</title>
        <authorList>
            <person name="Chen T."/>
        </authorList>
    </citation>
    <scope>NUCLEOTIDE SEQUENCE</scope>
    <source>
        <strain evidence="2">Nanhai2018</strain>
        <tissue evidence="2">Muscle</tissue>
    </source>
</reference>
<name>A0A9Q1H2Z9_HOLLE</name>
<organism evidence="2 3">
    <name type="scientific">Holothuria leucospilota</name>
    <name type="common">Black long sea cucumber</name>
    <name type="synonym">Mertensiothuria leucospilota</name>
    <dbReference type="NCBI Taxonomy" id="206669"/>
    <lineage>
        <taxon>Eukaryota</taxon>
        <taxon>Metazoa</taxon>
        <taxon>Echinodermata</taxon>
        <taxon>Eleutherozoa</taxon>
        <taxon>Echinozoa</taxon>
        <taxon>Holothuroidea</taxon>
        <taxon>Aspidochirotacea</taxon>
        <taxon>Aspidochirotida</taxon>
        <taxon>Holothuriidae</taxon>
        <taxon>Holothuria</taxon>
    </lineage>
</organism>
<dbReference type="PANTHER" id="PTHR10697">
    <property type="entry name" value="MAMMALIAN EPENDYMIN-RELATED PROTEIN 1"/>
    <property type="match status" value="1"/>
</dbReference>
<accession>A0A9Q1H2Z9</accession>
<keyword evidence="1" id="KW-0732">Signal</keyword>
<keyword evidence="3" id="KW-1185">Reference proteome</keyword>
<dbReference type="InterPro" id="IPR001299">
    <property type="entry name" value="Ependymin"/>
</dbReference>
<dbReference type="Pfam" id="PF00811">
    <property type="entry name" value="Ependymin"/>
    <property type="match status" value="1"/>
</dbReference>
<dbReference type="EMBL" id="JAIZAY010000013">
    <property type="protein sequence ID" value="KAJ8030645.1"/>
    <property type="molecule type" value="Genomic_DNA"/>
</dbReference>
<dbReference type="GO" id="GO:0007160">
    <property type="term" value="P:cell-matrix adhesion"/>
    <property type="evidence" value="ECO:0007669"/>
    <property type="project" value="InterPro"/>
</dbReference>
<dbReference type="AlphaFoldDB" id="A0A9Q1H2Z9"/>
<dbReference type="OrthoDB" id="10020194at2759"/>
<dbReference type="Proteomes" id="UP001152320">
    <property type="component" value="Chromosome 13"/>
</dbReference>
<feature type="chain" id="PRO_5040359966" evidence="1">
    <location>
        <begin position="23"/>
        <end position="231"/>
    </location>
</feature>
<comment type="caution">
    <text evidence="2">The sequence shown here is derived from an EMBL/GenBank/DDBJ whole genome shotgun (WGS) entry which is preliminary data.</text>
</comment>
<sequence>MKPIVAVLFVVVGLISVQETKADVQPCCTADQFEVGYGGNVGAAAFGQVTGIAVYFRGGFDFQGRRYGMDVYESGTVNQTFQLIQFFQKNTQYVILDSQCYKSEITTDEPNRCIPDAAKYDGSFYLGNSELLVDNWKQDGKAAGLIGYVYSTTSRSDCTPGGVSFMGEMDSPPGKTYIISSGGYLNFTKGIPDPDRWFKVPSICNSTVKMIDPVMLPLGHWNLFQKIRPFV</sequence>
<evidence type="ECO:0000313" key="3">
    <source>
        <dbReference type="Proteomes" id="UP001152320"/>
    </source>
</evidence>